<evidence type="ECO:0000313" key="10">
    <source>
        <dbReference type="Proteomes" id="UP000315730"/>
    </source>
</evidence>
<feature type="region of interest" description="Disordered" evidence="8">
    <location>
        <begin position="42"/>
        <end position="177"/>
    </location>
</feature>
<keyword evidence="5 7" id="KW-0472">Membrane</keyword>
<proteinExistence type="inferred from homology"/>
<evidence type="ECO:0000256" key="3">
    <source>
        <dbReference type="ARBA" id="ARBA00022692"/>
    </source>
</evidence>
<feature type="transmembrane region" description="Helical" evidence="7">
    <location>
        <begin position="212"/>
        <end position="234"/>
    </location>
</feature>
<comment type="subcellular location">
    <subcellularLocation>
        <location evidence="7">Cell membrane</location>
        <topology evidence="7">Multi-pass membrane protein</topology>
    </subcellularLocation>
</comment>
<evidence type="ECO:0000256" key="6">
    <source>
        <dbReference type="ARBA" id="ARBA00023306"/>
    </source>
</evidence>
<dbReference type="Pfam" id="PF06781">
    <property type="entry name" value="CrgA"/>
    <property type="match status" value="1"/>
</dbReference>
<dbReference type="RefSeq" id="WP_141270366.1">
    <property type="nucleotide sequence ID" value="NZ_BJNW01000024.1"/>
</dbReference>
<dbReference type="HAMAP" id="MF_00631">
    <property type="entry name" value="CrgA"/>
    <property type="match status" value="1"/>
</dbReference>
<evidence type="ECO:0000256" key="5">
    <source>
        <dbReference type="ARBA" id="ARBA00023136"/>
    </source>
</evidence>
<evidence type="ECO:0000256" key="1">
    <source>
        <dbReference type="ARBA" id="ARBA00022475"/>
    </source>
</evidence>
<evidence type="ECO:0000256" key="4">
    <source>
        <dbReference type="ARBA" id="ARBA00022989"/>
    </source>
</evidence>
<keyword evidence="6 7" id="KW-0131">Cell cycle</keyword>
<feature type="compositionally biased region" description="Low complexity" evidence="8">
    <location>
        <begin position="133"/>
        <end position="167"/>
    </location>
</feature>
<evidence type="ECO:0000313" key="9">
    <source>
        <dbReference type="EMBL" id="GED00126.1"/>
    </source>
</evidence>
<feature type="compositionally biased region" description="Basic and acidic residues" evidence="8">
    <location>
        <begin position="65"/>
        <end position="78"/>
    </location>
</feature>
<dbReference type="GO" id="GO:0005886">
    <property type="term" value="C:plasma membrane"/>
    <property type="evidence" value="ECO:0007669"/>
    <property type="project" value="UniProtKB-SubCell"/>
</dbReference>
<accession>A0A4Y4D4L0</accession>
<name>A0A4Y4D4L0_KOCVA</name>
<dbReference type="GO" id="GO:0051301">
    <property type="term" value="P:cell division"/>
    <property type="evidence" value="ECO:0007669"/>
    <property type="project" value="UniProtKB-UniRule"/>
</dbReference>
<dbReference type="STRING" id="1272.GCA_900014985_00836"/>
<gene>
    <name evidence="7" type="primary">crgA</name>
    <name evidence="9" type="ORF">KVA01_22800</name>
</gene>
<feature type="region of interest" description="Disordered" evidence="8">
    <location>
        <begin position="1"/>
        <end position="25"/>
    </location>
</feature>
<feature type="compositionally biased region" description="Basic residues" evidence="8">
    <location>
        <begin position="1"/>
        <end position="10"/>
    </location>
</feature>
<comment type="caution">
    <text evidence="9">The sequence shown here is derived from an EMBL/GenBank/DDBJ whole genome shotgun (WGS) entry which is preliminary data.</text>
</comment>
<organism evidence="9 10">
    <name type="scientific">Kocuria varians</name>
    <name type="common">Micrococcus varians</name>
    <dbReference type="NCBI Taxonomy" id="1272"/>
    <lineage>
        <taxon>Bacteria</taxon>
        <taxon>Bacillati</taxon>
        <taxon>Actinomycetota</taxon>
        <taxon>Actinomycetes</taxon>
        <taxon>Micrococcales</taxon>
        <taxon>Micrococcaceae</taxon>
        <taxon>Kocuria</taxon>
    </lineage>
</organism>
<keyword evidence="1 7" id="KW-1003">Cell membrane</keyword>
<dbReference type="InterPro" id="IPR009619">
    <property type="entry name" value="CrgA"/>
</dbReference>
<dbReference type="Proteomes" id="UP000315730">
    <property type="component" value="Unassembled WGS sequence"/>
</dbReference>
<dbReference type="OrthoDB" id="5189646at2"/>
<sequence>MAQSQKRFRRSRTEDDDLQQFTLTERDRELTALAAEILPRTSAAASFERHAARNAGSTSVTARDAVTDRGTADDDASRPSRGGASADAAGESNAPAAADTTDSEVTADGAGAKDARGAAHHGTKKRKGRNKGARGTAVGAASSSKSTASATKAKAPSATGTTTAAAETAEETPAELKARRKRELAAQRREAKAAKAAEREQRAGDYQPTPTWYKVIMVGLMIVALLWIISYYLFQGLIPIPGIGVWNLVIGLAFMLTGLIMTTRWR</sequence>
<dbReference type="AlphaFoldDB" id="A0A4Y4D4L0"/>
<keyword evidence="3 7" id="KW-0812">Transmembrane</keyword>
<evidence type="ECO:0000256" key="7">
    <source>
        <dbReference type="HAMAP-Rule" id="MF_00631"/>
    </source>
</evidence>
<feature type="transmembrane region" description="Helical" evidence="7">
    <location>
        <begin position="240"/>
        <end position="261"/>
    </location>
</feature>
<evidence type="ECO:0000256" key="2">
    <source>
        <dbReference type="ARBA" id="ARBA00022618"/>
    </source>
</evidence>
<keyword evidence="10" id="KW-1185">Reference proteome</keyword>
<comment type="similarity">
    <text evidence="7">Belongs to the CrgA family.</text>
</comment>
<reference evidence="9 10" key="1">
    <citation type="submission" date="2019-06" db="EMBL/GenBank/DDBJ databases">
        <title>Whole genome shotgun sequence of Kocuria varians NBRC 15358.</title>
        <authorList>
            <person name="Hosoyama A."/>
            <person name="Uohara A."/>
            <person name="Ohji S."/>
            <person name="Ichikawa N."/>
        </authorList>
    </citation>
    <scope>NUCLEOTIDE SEQUENCE [LARGE SCALE GENOMIC DNA]</scope>
    <source>
        <strain evidence="9 10">NBRC 15358</strain>
    </source>
</reference>
<dbReference type="EMBL" id="BJNW01000024">
    <property type="protein sequence ID" value="GED00126.1"/>
    <property type="molecule type" value="Genomic_DNA"/>
</dbReference>
<protein>
    <recommendedName>
        <fullName evidence="7">Cell division protein CrgA</fullName>
    </recommendedName>
</protein>
<keyword evidence="4 7" id="KW-1133">Transmembrane helix</keyword>
<keyword evidence="2 7" id="KW-0132">Cell division</keyword>
<feature type="compositionally biased region" description="Basic residues" evidence="8">
    <location>
        <begin position="118"/>
        <end position="132"/>
    </location>
</feature>
<comment type="function">
    <text evidence="7">Involved in cell division.</text>
</comment>
<evidence type="ECO:0000256" key="8">
    <source>
        <dbReference type="SAM" id="MobiDB-lite"/>
    </source>
</evidence>